<evidence type="ECO:0000313" key="3">
    <source>
        <dbReference type="Proteomes" id="UP000594688"/>
    </source>
</evidence>
<dbReference type="GO" id="GO:0042597">
    <property type="term" value="C:periplasmic space"/>
    <property type="evidence" value="ECO:0007669"/>
    <property type="project" value="InterPro"/>
</dbReference>
<name>A0A7T0G062_9BACT</name>
<reference evidence="2 3" key="1">
    <citation type="submission" date="2020-02" db="EMBL/GenBank/DDBJ databases">
        <title>Genomic and physiological characterization of two novel Nitrospinaceae genera.</title>
        <authorList>
            <person name="Mueller A.J."/>
            <person name="Jung M.-Y."/>
            <person name="Strachan C.R."/>
            <person name="Herbold C.W."/>
            <person name="Kirkegaard R.H."/>
            <person name="Daims H."/>
        </authorList>
    </citation>
    <scope>NUCLEOTIDE SEQUENCE [LARGE SCALE GENOMIC DNA]</scope>
    <source>
        <strain evidence="2">EB</strain>
    </source>
</reference>
<dbReference type="Gene3D" id="1.20.120.1490">
    <property type="match status" value="1"/>
</dbReference>
<keyword evidence="1" id="KW-0175">Coiled coil</keyword>
<organism evidence="2 3">
    <name type="scientific">Candidatus Nitronauta litoralis</name>
    <dbReference type="NCBI Taxonomy" id="2705533"/>
    <lineage>
        <taxon>Bacteria</taxon>
        <taxon>Pseudomonadati</taxon>
        <taxon>Nitrospinota/Tectimicrobiota group</taxon>
        <taxon>Nitrospinota</taxon>
        <taxon>Nitrospinia</taxon>
        <taxon>Nitrospinales</taxon>
        <taxon>Nitrospinaceae</taxon>
        <taxon>Candidatus Nitronauta</taxon>
    </lineage>
</organism>
<evidence type="ECO:0000256" key="1">
    <source>
        <dbReference type="SAM" id="Coils"/>
    </source>
</evidence>
<dbReference type="Proteomes" id="UP000594688">
    <property type="component" value="Chromosome"/>
</dbReference>
<dbReference type="EMBL" id="CP048685">
    <property type="protein sequence ID" value="QPJ61950.1"/>
    <property type="molecule type" value="Genomic_DNA"/>
</dbReference>
<dbReference type="InterPro" id="IPR012899">
    <property type="entry name" value="LTXXQ"/>
</dbReference>
<protein>
    <recommendedName>
        <fullName evidence="4">Periplasmic heavy metal sensor</fullName>
    </recommendedName>
</protein>
<evidence type="ECO:0000313" key="2">
    <source>
        <dbReference type="EMBL" id="QPJ61950.1"/>
    </source>
</evidence>
<gene>
    <name evidence="2" type="ORF">G3M70_08715</name>
</gene>
<feature type="coiled-coil region" evidence="1">
    <location>
        <begin position="49"/>
        <end position="76"/>
    </location>
</feature>
<evidence type="ECO:0008006" key="4">
    <source>
        <dbReference type="Google" id="ProtNLM"/>
    </source>
</evidence>
<dbReference type="PROSITE" id="PS51257">
    <property type="entry name" value="PROKAR_LIPOPROTEIN"/>
    <property type="match status" value="1"/>
</dbReference>
<accession>A0A7T0G062</accession>
<dbReference type="KEGG" id="nli:G3M70_08715"/>
<proteinExistence type="predicted"/>
<dbReference type="AlphaFoldDB" id="A0A7T0G062"/>
<dbReference type="Pfam" id="PF07813">
    <property type="entry name" value="LTXXQ"/>
    <property type="match status" value="1"/>
</dbReference>
<sequence length="150" mass="17253">MKTAASVVGLLVSGLFLMGTAVGCGHRHVSPEQRADHIVEKIKDKLDLNEEQTSKLVIAKNEILKVRQEMKAQRTQTRTDFFEMLEQPKLDQDRILSLVKEKTRTVNEKAPEVVVALAGFFDSLTPEQQKTLREKIKDKMEHRRHSRKYN</sequence>